<organism evidence="1 2">
    <name type="scientific">Atopococcus tabaci</name>
    <dbReference type="NCBI Taxonomy" id="269774"/>
    <lineage>
        <taxon>Bacteria</taxon>
        <taxon>Bacillati</taxon>
        <taxon>Bacillota</taxon>
        <taxon>Bacilli</taxon>
        <taxon>Lactobacillales</taxon>
        <taxon>Carnobacteriaceae</taxon>
        <taxon>Atopococcus</taxon>
    </lineage>
</organism>
<dbReference type="NCBIfam" id="TIGR01484">
    <property type="entry name" value="HAD-SF-IIB"/>
    <property type="match status" value="1"/>
</dbReference>
<reference evidence="1" key="1">
    <citation type="submission" date="2023-07" db="EMBL/GenBank/DDBJ databases">
        <title>Between Cages and Wild: Unraveling the Impact of Captivity on Animal Microbiomes and Antimicrobial Resistance.</title>
        <authorList>
            <person name="Schmartz G.P."/>
            <person name="Rehner J."/>
            <person name="Schuff M.J."/>
            <person name="Becker S.L."/>
            <person name="Kravczyk M."/>
            <person name="Gurevich A."/>
            <person name="Francke R."/>
            <person name="Mueller R."/>
            <person name="Keller V."/>
            <person name="Keller A."/>
        </authorList>
    </citation>
    <scope>NUCLEOTIDE SEQUENCE</scope>
    <source>
        <strain evidence="1">S39M_St_73</strain>
    </source>
</reference>
<dbReference type="EMBL" id="JAUNQW010000005">
    <property type="protein sequence ID" value="MDO5457107.1"/>
    <property type="molecule type" value="Genomic_DNA"/>
</dbReference>
<proteinExistence type="predicted"/>
<gene>
    <name evidence="1" type="ORF">Q4F26_02055</name>
</gene>
<keyword evidence="2" id="KW-1185">Reference proteome</keyword>
<dbReference type="GO" id="GO:0016791">
    <property type="term" value="F:phosphatase activity"/>
    <property type="evidence" value="ECO:0007669"/>
    <property type="project" value="TreeGrafter"/>
</dbReference>
<protein>
    <submittedName>
        <fullName evidence="1">Cof-type HAD-IIB family hydrolase</fullName>
        <ecNumber evidence="1">3.1.3.-</ecNumber>
    </submittedName>
</protein>
<dbReference type="Pfam" id="PF08282">
    <property type="entry name" value="Hydrolase_3"/>
    <property type="match status" value="1"/>
</dbReference>
<dbReference type="PANTHER" id="PTHR10000:SF8">
    <property type="entry name" value="HAD SUPERFAMILY HYDROLASE-LIKE, TYPE 3"/>
    <property type="match status" value="1"/>
</dbReference>
<dbReference type="GO" id="GO:0000287">
    <property type="term" value="F:magnesium ion binding"/>
    <property type="evidence" value="ECO:0007669"/>
    <property type="project" value="TreeGrafter"/>
</dbReference>
<dbReference type="Gene3D" id="3.40.50.1000">
    <property type="entry name" value="HAD superfamily/HAD-like"/>
    <property type="match status" value="1"/>
</dbReference>
<keyword evidence="1" id="KW-0378">Hydrolase</keyword>
<dbReference type="AlphaFoldDB" id="A0AA43UBV5"/>
<name>A0AA43UBV5_9LACT</name>
<dbReference type="PROSITE" id="PS01229">
    <property type="entry name" value="COF_2"/>
    <property type="match status" value="1"/>
</dbReference>
<dbReference type="SUPFAM" id="SSF56784">
    <property type="entry name" value="HAD-like"/>
    <property type="match status" value="1"/>
</dbReference>
<dbReference type="NCBIfam" id="TIGR00099">
    <property type="entry name" value="Cof-subfamily"/>
    <property type="match status" value="1"/>
</dbReference>
<dbReference type="Proteomes" id="UP001171751">
    <property type="component" value="Unassembled WGS sequence"/>
</dbReference>
<dbReference type="PROSITE" id="PS01228">
    <property type="entry name" value="COF_1"/>
    <property type="match status" value="1"/>
</dbReference>
<dbReference type="CDD" id="cd07516">
    <property type="entry name" value="HAD_Pase"/>
    <property type="match status" value="1"/>
</dbReference>
<evidence type="ECO:0000313" key="2">
    <source>
        <dbReference type="Proteomes" id="UP001171751"/>
    </source>
</evidence>
<dbReference type="PANTHER" id="PTHR10000">
    <property type="entry name" value="PHOSPHOSERINE PHOSPHATASE"/>
    <property type="match status" value="1"/>
</dbReference>
<dbReference type="SFLD" id="SFLDG01144">
    <property type="entry name" value="C2.B.4:_PGP_Like"/>
    <property type="match status" value="1"/>
</dbReference>
<dbReference type="EC" id="3.1.3.-" evidence="1"/>
<dbReference type="InterPro" id="IPR023214">
    <property type="entry name" value="HAD_sf"/>
</dbReference>
<dbReference type="SFLD" id="SFLDS00003">
    <property type="entry name" value="Haloacid_Dehalogenase"/>
    <property type="match status" value="1"/>
</dbReference>
<dbReference type="InterPro" id="IPR000150">
    <property type="entry name" value="Cof"/>
</dbReference>
<comment type="caution">
    <text evidence="1">The sequence shown here is derived from an EMBL/GenBank/DDBJ whole genome shotgun (WGS) entry which is preliminary data.</text>
</comment>
<evidence type="ECO:0000313" key="1">
    <source>
        <dbReference type="EMBL" id="MDO5457107.1"/>
    </source>
</evidence>
<accession>A0AA43UBV5</accession>
<dbReference type="SFLD" id="SFLDG01140">
    <property type="entry name" value="C2.B:_Phosphomannomutase_and_P"/>
    <property type="match status" value="1"/>
</dbReference>
<dbReference type="GO" id="GO:0005829">
    <property type="term" value="C:cytosol"/>
    <property type="evidence" value="ECO:0007669"/>
    <property type="project" value="TreeGrafter"/>
</dbReference>
<dbReference type="InterPro" id="IPR006379">
    <property type="entry name" value="HAD-SF_hydro_IIB"/>
</dbReference>
<dbReference type="InterPro" id="IPR036412">
    <property type="entry name" value="HAD-like_sf"/>
</dbReference>
<sequence length="271" mass="30578">MVKLIAIDLDGTLLNSQGRISKGNLAAIRLAENQGVKIVLCTGRPYLSMKNFVSEIGFVHPEDYIITFNGGQIQKAATGEVIISDTLSLEDMLRWDQEMKRLELPMNIVDQNYVYEPLVYPRGYPSLYTKKGTAAPIKKKDFLTFQDHHRFNKFIVGTDQQYLEVQKKAIQPILSSDYTLTMSYPWLMEIANVGVDKGSAVKKLAQELNIEREDIMGIGDQLNDLSLIKYAGIGVAMENAVEEIRQTANFISKTNDEDGVAYAIHHFLRVR</sequence>
<dbReference type="Gene3D" id="3.30.1240.10">
    <property type="match status" value="1"/>
</dbReference>